<feature type="transmembrane region" description="Helical" evidence="15">
    <location>
        <begin position="155"/>
        <end position="175"/>
    </location>
</feature>
<accession>T1PCQ9</accession>
<dbReference type="FunFam" id="1.20.1560.10:FF:000009">
    <property type="entry name" value="ABC transporter B family member 1"/>
    <property type="match status" value="1"/>
</dbReference>
<evidence type="ECO:0000313" key="20">
    <source>
        <dbReference type="Proteomes" id="UP001652621"/>
    </source>
</evidence>
<feature type="domain" description="ABC transporter" evidence="16">
    <location>
        <begin position="1060"/>
        <end position="1298"/>
    </location>
</feature>
<keyword evidence="12" id="KW-0325">Glycoprotein</keyword>
<feature type="transmembrane region" description="Helical" evidence="15">
    <location>
        <begin position="965"/>
        <end position="985"/>
    </location>
</feature>
<organism evidence="18">
    <name type="scientific">Musca domestica</name>
    <name type="common">House fly</name>
    <dbReference type="NCBI Taxonomy" id="7370"/>
    <lineage>
        <taxon>Eukaryota</taxon>
        <taxon>Metazoa</taxon>
        <taxon>Ecdysozoa</taxon>
        <taxon>Arthropoda</taxon>
        <taxon>Hexapoda</taxon>
        <taxon>Insecta</taxon>
        <taxon>Pterygota</taxon>
        <taxon>Neoptera</taxon>
        <taxon>Endopterygota</taxon>
        <taxon>Diptera</taxon>
        <taxon>Brachycera</taxon>
        <taxon>Muscomorpha</taxon>
        <taxon>Muscoidea</taxon>
        <taxon>Muscidae</taxon>
        <taxon>Musca</taxon>
    </lineage>
</organism>
<feature type="transmembrane region" description="Helical" evidence="15">
    <location>
        <begin position="882"/>
        <end position="899"/>
    </location>
</feature>
<dbReference type="CDD" id="cd18577">
    <property type="entry name" value="ABC_6TM_Pgp_ABCB1_D1_like"/>
    <property type="match status" value="1"/>
</dbReference>
<dbReference type="VEuPathDB" id="VectorBase:MDOMA2_016590"/>
<dbReference type="InterPro" id="IPR011527">
    <property type="entry name" value="ABC1_TM_dom"/>
</dbReference>
<dbReference type="VEuPathDB" id="VectorBase:MDOA003561"/>
<dbReference type="Proteomes" id="UP001652621">
    <property type="component" value="Unplaced"/>
</dbReference>
<dbReference type="Pfam" id="PF00664">
    <property type="entry name" value="ABC_membrane"/>
    <property type="match status" value="2"/>
</dbReference>
<comment type="catalytic activity">
    <reaction evidence="13">
        <text>ATP + H2O + xenobioticSide 1 = ADP + phosphate + xenobioticSide 2.</text>
        <dbReference type="EC" id="7.6.2.2"/>
    </reaction>
</comment>
<keyword evidence="8" id="KW-0067">ATP-binding</keyword>
<comment type="similarity">
    <text evidence="2">Belongs to the ABC transporter superfamily. ABCB family. Multidrug resistance exporter (TC 3.A.1.201) subfamily.</text>
</comment>
<feature type="region of interest" description="Disordered" evidence="14">
    <location>
        <begin position="1"/>
        <end position="67"/>
    </location>
</feature>
<evidence type="ECO:0000256" key="12">
    <source>
        <dbReference type="ARBA" id="ARBA00023180"/>
    </source>
</evidence>
<evidence type="ECO:0000256" key="9">
    <source>
        <dbReference type="ARBA" id="ARBA00022967"/>
    </source>
</evidence>
<dbReference type="KEGG" id="mde:101894474"/>
<dbReference type="SUPFAM" id="SSF52540">
    <property type="entry name" value="P-loop containing nucleoside triphosphate hydrolases"/>
    <property type="match status" value="2"/>
</dbReference>
<dbReference type="FunFam" id="1.20.1560.10:FF:000018">
    <property type="entry name" value="ATP-binding cassette subfamily B member 11"/>
    <property type="match status" value="1"/>
</dbReference>
<evidence type="ECO:0000256" key="5">
    <source>
        <dbReference type="ARBA" id="ARBA00022692"/>
    </source>
</evidence>
<dbReference type="InterPro" id="IPR039421">
    <property type="entry name" value="Type_1_exporter"/>
</dbReference>
<evidence type="ECO:0000259" key="17">
    <source>
        <dbReference type="PROSITE" id="PS50929"/>
    </source>
</evidence>
<keyword evidence="6" id="KW-0677">Repeat</keyword>
<keyword evidence="10 15" id="KW-1133">Transmembrane helix</keyword>
<reference evidence="19" key="2">
    <citation type="submission" date="2021-01" db="UniProtKB">
        <authorList>
            <consortium name="EnsemblMetazoa"/>
        </authorList>
    </citation>
    <scope>IDENTIFICATION</scope>
    <source>
        <strain evidence="19">Aabys</strain>
    </source>
</reference>
<dbReference type="GO" id="GO:0015421">
    <property type="term" value="F:ABC-type oligopeptide transporter activity"/>
    <property type="evidence" value="ECO:0007669"/>
    <property type="project" value="TreeGrafter"/>
</dbReference>
<dbReference type="eggNOG" id="KOG0055">
    <property type="taxonomic scope" value="Eukaryota"/>
</dbReference>
<dbReference type="GO" id="GO:0097254">
    <property type="term" value="P:renal tubular secretion"/>
    <property type="evidence" value="ECO:0007669"/>
    <property type="project" value="UniProtKB-ARBA"/>
</dbReference>
<dbReference type="InterPro" id="IPR003439">
    <property type="entry name" value="ABC_transporter-like_ATP-bd"/>
</dbReference>
<evidence type="ECO:0000313" key="19">
    <source>
        <dbReference type="EnsemblMetazoa" id="MDOA003561-PA"/>
    </source>
</evidence>
<reference evidence="18" key="1">
    <citation type="submission" date="2012-08" db="EMBL/GenBank/DDBJ databases">
        <title>Transcriptome of adult Musca domestica launches a platform for comparative house fly gene expression and characterization of differential gene expression among resistant and susceptible house flies.</title>
        <authorList>
            <person name="Liu N."/>
            <person name="Zhang L."/>
            <person name="Li M."/>
            <person name="Reid W."/>
        </authorList>
    </citation>
    <scope>NUCLEOTIDE SEQUENCE</scope>
    <source>
        <strain evidence="18">ALHF</strain>
        <tissue evidence="18">Whole body</tissue>
    </source>
</reference>
<keyword evidence="20" id="KW-1185">Reference proteome</keyword>
<evidence type="ECO:0000313" key="21">
    <source>
        <dbReference type="RefSeq" id="XP_005177104.1"/>
    </source>
</evidence>
<feature type="compositionally biased region" description="Polar residues" evidence="14">
    <location>
        <begin position="14"/>
        <end position="31"/>
    </location>
</feature>
<evidence type="ECO:0000256" key="6">
    <source>
        <dbReference type="ARBA" id="ARBA00022737"/>
    </source>
</evidence>
<dbReference type="FunFam" id="3.40.50.300:FF:000251">
    <property type="entry name" value="ABC transporter B family member 19"/>
    <property type="match status" value="1"/>
</dbReference>
<evidence type="ECO:0000256" key="1">
    <source>
        <dbReference type="ARBA" id="ARBA00004651"/>
    </source>
</evidence>
<protein>
    <recommendedName>
        <fullName evidence="3">ABC-type xenobiotic transporter</fullName>
        <ecNumber evidence="3">7.6.2.2</ecNumber>
    </recommendedName>
</protein>
<dbReference type="SUPFAM" id="SSF90123">
    <property type="entry name" value="ABC transporter transmembrane region"/>
    <property type="match status" value="2"/>
</dbReference>
<dbReference type="GO" id="GO:0008559">
    <property type="term" value="F:ABC-type xenobiotic transporter activity"/>
    <property type="evidence" value="ECO:0007669"/>
    <property type="project" value="UniProtKB-EC"/>
</dbReference>
<dbReference type="FunFam" id="3.40.50.300:FF:000479">
    <property type="entry name" value="Multidrug resistance protein 1A"/>
    <property type="match status" value="1"/>
</dbReference>
<dbReference type="PANTHER" id="PTHR43394">
    <property type="entry name" value="ATP-DEPENDENT PERMEASE MDL1, MITOCHONDRIAL"/>
    <property type="match status" value="1"/>
</dbReference>
<keyword evidence="11 15" id="KW-0472">Membrane</keyword>
<evidence type="ECO:0000256" key="3">
    <source>
        <dbReference type="ARBA" id="ARBA00012191"/>
    </source>
</evidence>
<dbReference type="Gene3D" id="3.40.50.300">
    <property type="entry name" value="P-loop containing nucleotide triphosphate hydrolases"/>
    <property type="match status" value="2"/>
</dbReference>
<evidence type="ECO:0000256" key="10">
    <source>
        <dbReference type="ARBA" id="ARBA00022989"/>
    </source>
</evidence>
<dbReference type="OrthoDB" id="6500128at2759"/>
<dbReference type="Gene3D" id="1.20.1560.10">
    <property type="entry name" value="ABC transporter type 1, transmembrane domain"/>
    <property type="match status" value="1"/>
</dbReference>
<evidence type="ECO:0000256" key="13">
    <source>
        <dbReference type="ARBA" id="ARBA00034018"/>
    </source>
</evidence>
<dbReference type="InterPro" id="IPR017871">
    <property type="entry name" value="ABC_transporter-like_CS"/>
</dbReference>
<dbReference type="PROSITE" id="PS50929">
    <property type="entry name" value="ABC_TM1F"/>
    <property type="match status" value="2"/>
</dbReference>
<dbReference type="GeneID" id="101894474"/>
<feature type="domain" description="ABC transmembrane type-1" evidence="17">
    <location>
        <begin position="91"/>
        <end position="398"/>
    </location>
</feature>
<keyword evidence="5 15" id="KW-0812">Transmembrane</keyword>
<comment type="subcellular location">
    <subcellularLocation>
        <location evidence="1">Cell membrane</location>
        <topology evidence="1">Multi-pass membrane protein</topology>
    </subcellularLocation>
</comment>
<evidence type="ECO:0000256" key="11">
    <source>
        <dbReference type="ARBA" id="ARBA00023136"/>
    </source>
</evidence>
<evidence type="ECO:0000256" key="7">
    <source>
        <dbReference type="ARBA" id="ARBA00022741"/>
    </source>
</evidence>
<feature type="transmembrane region" description="Helical" evidence="15">
    <location>
        <begin position="736"/>
        <end position="760"/>
    </location>
</feature>
<dbReference type="GO" id="GO:0016887">
    <property type="term" value="F:ATP hydrolysis activity"/>
    <property type="evidence" value="ECO:0007669"/>
    <property type="project" value="InterPro"/>
</dbReference>
<evidence type="ECO:0000256" key="8">
    <source>
        <dbReference type="ARBA" id="ARBA00022840"/>
    </source>
</evidence>
<evidence type="ECO:0000259" key="16">
    <source>
        <dbReference type="PROSITE" id="PS50893"/>
    </source>
</evidence>
<sequence>MSVNDNPPKDDKSFYNSNITLDGQNAGSTVPINGEPKKTSWWSRGKKGTETPTPSEGSEEDPDAKPKNDVAPVAFYKMFKYATPMNKMMYAVGIVSAVATGLTTPANSLIFGNLANKMIDFAGEEGPGNMTYDTRSDPANQLLEAVQTFAFQNTMIGVVMLACSYISVTLFNYAAHAQILRIRGKFFRSILHQDMSWYDVNQSGEVASRMNEDLSKMEDGLAEKVVMFVHYIVAFIGSIILAFVKGWQLALVCLCSLPVTFIAMGFVAVATSKLAKKELSVYASAGTIAEEALSGIRTVKAFEGEPKEIQAYKETIVDARKLNIKRNFFSGLGFGLLWFFIYASYALAFWYGVGLVLKNYHGDKYYSNYDSGTMITVFFSVMMGSMNIGMASPYIEAFGIAKGACAKIFKLIDQIPTIYPIEPRGTRLNHPLIHIEFRNIDFSYPTRKTVQILDKFCLRIARGQTVALVGSSGCGKSTCIQLIQRFYDPDGGNVYFNDVDLKDLNIEWLRSRIGVVGQEPVLFGTTIYENIRYGREDATKEQIEAAARAANAMTFINKLPDGFHTLVGERGAQLSGGQKQRIAIARALVRDPEILLLDEATSALDTASEAKVQAALEKASVGRTTIIVAHRLSTIRRADRIVVINKGRVVESGTHNELMALKSHYYNLVMTQLGEDADASTPGVGQKEFLLNAKDEDEEQITINKEETETTELIVEEEKFNLWKILKMNAEEWPQILCGCVCSIIMGAAMPLFAVLFGSILGVLAVRNNDAYVRSETNTFSLYFLICGIVVGIATFLQIYTFGIAGERLTERLRGMMFEAMMKMEISWFDDRANGTGSLCARLSGDASAVQGATGQRIGTIVQSISTLLLGIGLSMYYEWSLGLLALAFAPFILIATYLQRKVMAQENMGTAKTMEKCTKLAVEVVSNIRTVASLGREEMFHKQYMDMLYPAVEKAKRNTHFRGFVYGLARSLMFFAYAACMYYGGWCVVHKGMNFSNVFKVSQALIMGTASIAGALAFAPNFQKGISAAEAIYRLITRQPKIVDSPGVSMQPWTSDGNVSYNNVKFSYPTRKEIQVLRDLSLAVEKGQKIALVGPSGCGKSTCIQLLQRFYDVDGGSVTIDKIDLRNLSLHNLRKQLGIVSQEPILFDRSIRENIAYGDNVRIVSDQEIIEAAKKANIHNFIVGLPMGYETRMGEKGTQMSGGQKQRIAIARALVRNPKILLLDEATSALDAESEKVVQDALEVASAGRTSISIAHRLSTIVDCDTIFVFDEGKVCEYGTHKQLLEMRGLYYTLYKLQTGAM</sequence>
<feature type="transmembrane region" description="Helical" evidence="15">
    <location>
        <begin position="328"/>
        <end position="351"/>
    </location>
</feature>
<keyword evidence="4" id="KW-0813">Transport</keyword>
<dbReference type="GO" id="GO:0005743">
    <property type="term" value="C:mitochondrial inner membrane"/>
    <property type="evidence" value="ECO:0007669"/>
    <property type="project" value="TreeGrafter"/>
</dbReference>
<feature type="transmembrane region" description="Helical" evidence="15">
    <location>
        <begin position="780"/>
        <end position="806"/>
    </location>
</feature>
<dbReference type="RefSeq" id="XP_005177104.1">
    <property type="nucleotide sequence ID" value="XM_005177047.3"/>
</dbReference>
<dbReference type="InterPro" id="IPR036640">
    <property type="entry name" value="ABC1_TM_sf"/>
</dbReference>
<dbReference type="GO" id="GO:0005524">
    <property type="term" value="F:ATP binding"/>
    <property type="evidence" value="ECO:0007669"/>
    <property type="project" value="UniProtKB-KW"/>
</dbReference>
<feature type="transmembrane region" description="Helical" evidence="15">
    <location>
        <begin position="225"/>
        <end position="243"/>
    </location>
</feature>
<dbReference type="SMART" id="SM00382">
    <property type="entry name" value="AAA"/>
    <property type="match status" value="2"/>
</dbReference>
<dbReference type="InterPro" id="IPR027417">
    <property type="entry name" value="P-loop_NTPase"/>
</dbReference>
<dbReference type="PROSITE" id="PS50893">
    <property type="entry name" value="ABC_TRANSPORTER_2"/>
    <property type="match status" value="2"/>
</dbReference>
<feature type="domain" description="ABC transmembrane type-1" evidence="17">
    <location>
        <begin position="739"/>
        <end position="1025"/>
    </location>
</feature>
<dbReference type="PROSITE" id="PS00211">
    <property type="entry name" value="ABC_TRANSPORTER_1"/>
    <property type="match status" value="2"/>
</dbReference>
<dbReference type="PANTHER" id="PTHR43394:SF27">
    <property type="entry name" value="ATP-DEPENDENT TRANSLOCASE ABCB1-LIKE"/>
    <property type="match status" value="1"/>
</dbReference>
<evidence type="ECO:0000256" key="15">
    <source>
        <dbReference type="SAM" id="Phobius"/>
    </source>
</evidence>
<evidence type="ECO:0000256" key="14">
    <source>
        <dbReference type="SAM" id="MobiDB-lite"/>
    </source>
</evidence>
<gene>
    <name evidence="21" type="primary">LOC101894474</name>
    <name evidence="19" type="synonym">101894474</name>
</gene>
<dbReference type="CDD" id="cd18578">
    <property type="entry name" value="ABC_6TM_Pgp_ABCB1_D2_like"/>
    <property type="match status" value="1"/>
</dbReference>
<feature type="transmembrane region" description="Helical" evidence="15">
    <location>
        <begin position="88"/>
        <end position="111"/>
    </location>
</feature>
<dbReference type="CDD" id="cd03249">
    <property type="entry name" value="ABC_MTABC3_MDL1_MDL2"/>
    <property type="match status" value="2"/>
</dbReference>
<evidence type="ECO:0000313" key="18">
    <source>
        <dbReference type="EMBL" id="AFP61160.1"/>
    </source>
</evidence>
<dbReference type="EC" id="7.6.2.2" evidence="3"/>
<dbReference type="GO" id="GO:0017085">
    <property type="term" value="P:response to insecticide"/>
    <property type="evidence" value="ECO:0007669"/>
    <property type="project" value="UniProtKB-ARBA"/>
</dbReference>
<dbReference type="EMBL" id="KA646531">
    <property type="protein sequence ID" value="AFP61160.1"/>
    <property type="molecule type" value="mRNA"/>
</dbReference>
<feature type="domain" description="ABC transporter" evidence="16">
    <location>
        <begin position="435"/>
        <end position="671"/>
    </location>
</feature>
<keyword evidence="7" id="KW-0547">Nucleotide-binding</keyword>
<dbReference type="GO" id="GO:0090374">
    <property type="term" value="P:oligopeptide export from mitochondrion"/>
    <property type="evidence" value="ECO:0007669"/>
    <property type="project" value="TreeGrafter"/>
</dbReference>
<proteinExistence type="evidence at transcript level"/>
<dbReference type="EnsemblMetazoa" id="MDOA003561-RA">
    <property type="protein sequence ID" value="MDOA003561-PA"/>
    <property type="gene ID" value="MDOA003561"/>
</dbReference>
<name>T1PCQ9_MUSDO</name>
<dbReference type="GO" id="GO:0005886">
    <property type="term" value="C:plasma membrane"/>
    <property type="evidence" value="ECO:0007669"/>
    <property type="project" value="UniProtKB-SubCell"/>
</dbReference>
<reference evidence="21" key="3">
    <citation type="submission" date="2025-04" db="UniProtKB">
        <authorList>
            <consortium name="RefSeq"/>
        </authorList>
    </citation>
    <scope>IDENTIFICATION</scope>
    <source>
        <strain evidence="21">Aabys</strain>
    </source>
</reference>
<keyword evidence="9" id="KW-1278">Translocase</keyword>
<dbReference type="Pfam" id="PF00005">
    <property type="entry name" value="ABC_tran"/>
    <property type="match status" value="2"/>
</dbReference>
<feature type="transmembrane region" description="Helical" evidence="15">
    <location>
        <begin position="249"/>
        <end position="270"/>
    </location>
</feature>
<feature type="transmembrane region" description="Helical" evidence="15">
    <location>
        <begin position="371"/>
        <end position="390"/>
    </location>
</feature>
<evidence type="ECO:0000256" key="2">
    <source>
        <dbReference type="ARBA" id="ARBA00007577"/>
    </source>
</evidence>
<evidence type="ECO:0000256" key="4">
    <source>
        <dbReference type="ARBA" id="ARBA00022448"/>
    </source>
</evidence>
<dbReference type="InterPro" id="IPR003593">
    <property type="entry name" value="AAA+_ATPase"/>
</dbReference>